<evidence type="ECO:0000313" key="1">
    <source>
        <dbReference type="EMBL" id="KKN65893.1"/>
    </source>
</evidence>
<reference evidence="1" key="1">
    <citation type="journal article" date="2015" name="Nature">
        <title>Complex archaea that bridge the gap between prokaryotes and eukaryotes.</title>
        <authorList>
            <person name="Spang A."/>
            <person name="Saw J.H."/>
            <person name="Jorgensen S.L."/>
            <person name="Zaremba-Niedzwiedzka K."/>
            <person name="Martijn J."/>
            <person name="Lind A.E."/>
            <person name="van Eijk R."/>
            <person name="Schleper C."/>
            <person name="Guy L."/>
            <person name="Ettema T.J."/>
        </authorList>
    </citation>
    <scope>NUCLEOTIDE SEQUENCE</scope>
</reference>
<dbReference type="EMBL" id="LAZR01000514">
    <property type="protein sequence ID" value="KKN65893.1"/>
    <property type="molecule type" value="Genomic_DNA"/>
</dbReference>
<proteinExistence type="predicted"/>
<accession>A0A0F9VJ93</accession>
<name>A0A0F9VJ93_9ZZZZ</name>
<protein>
    <submittedName>
        <fullName evidence="1">Uncharacterized protein</fullName>
    </submittedName>
</protein>
<dbReference type="AlphaFoldDB" id="A0A0F9VJ93"/>
<organism evidence="1">
    <name type="scientific">marine sediment metagenome</name>
    <dbReference type="NCBI Taxonomy" id="412755"/>
    <lineage>
        <taxon>unclassified sequences</taxon>
        <taxon>metagenomes</taxon>
        <taxon>ecological metagenomes</taxon>
    </lineage>
</organism>
<gene>
    <name evidence="1" type="ORF">LCGC14_0477100</name>
</gene>
<sequence length="565" mass="64226">MAEVDYRALATKKYGEWGLLFERMRTDADFFNMISLTDKLLDADDKEIPNSVHVLLNDIATFAWEVETELNSAIEQVEVTSEDKRFDTAYVERFIGVGFTEADKVLSSKGMFPFDPFIDQQTFRRGRASSYCYFTIKDGVLITDITPWDTRFVVPENDNKGLYYLAGKFYRSESKVLAEHPEALGNTSSGTNNEILRILSRDTDQIWIGANLVRGNAIGGKLLKELPNKLGYVPAVYRMVPMGSMLQDENTIQYQGESGIFLIRLLFKELERIASIIQSLSLKVVDQALQKKIPPEHMRPNSDPGESVDELNAPGVVNEMPIGGGYELMPLGQLQAAFDRLYQMIQERMQRGTSQIYRNIANPPTATQIMMEAQEQGNIVLPRLNTRGLLKQDLAYMFIKQTIDACEKAKITEFKLGNQVFDVSKLKGEYEIEFKYHFNDPRMDAARQSLATAQRGLVPDRDIRINTLRREDWQGDERQLRWEEDERISPLVKLDRNIRALLEDAKRGEPGAESQAKMLIIQMIPALKQAMEGLLTPNRPEELKPAQPIIPLLSERAQSQGGQQV</sequence>
<comment type="caution">
    <text evidence="1">The sequence shown here is derived from an EMBL/GenBank/DDBJ whole genome shotgun (WGS) entry which is preliminary data.</text>
</comment>